<keyword evidence="4" id="KW-0684">Rhamnose metabolism</keyword>
<evidence type="ECO:0000256" key="4">
    <source>
        <dbReference type="ARBA" id="ARBA00023308"/>
    </source>
</evidence>
<dbReference type="RefSeq" id="WP_013766740.1">
    <property type="nucleotide sequence ID" value="NC_015510.1"/>
</dbReference>
<evidence type="ECO:0000313" key="6">
    <source>
        <dbReference type="Proteomes" id="UP000008461"/>
    </source>
</evidence>
<dbReference type="PANTHER" id="PTHR34389:SF2">
    <property type="entry name" value="L-RHAMNOSE MUTAROTASE"/>
    <property type="match status" value="1"/>
</dbReference>
<dbReference type="GO" id="GO:0016857">
    <property type="term" value="F:racemase and epimerase activity, acting on carbohydrates and derivatives"/>
    <property type="evidence" value="ECO:0007669"/>
    <property type="project" value="InterPro"/>
</dbReference>
<dbReference type="STRING" id="760192.Halhy_4358"/>
<organism evidence="5 6">
    <name type="scientific">Haliscomenobacter hydrossis (strain ATCC 27775 / DSM 1100 / LMG 10767 / O)</name>
    <dbReference type="NCBI Taxonomy" id="760192"/>
    <lineage>
        <taxon>Bacteria</taxon>
        <taxon>Pseudomonadati</taxon>
        <taxon>Bacteroidota</taxon>
        <taxon>Saprospiria</taxon>
        <taxon>Saprospirales</taxon>
        <taxon>Haliscomenobacteraceae</taxon>
        <taxon>Haliscomenobacter</taxon>
    </lineage>
</organism>
<proteinExistence type="inferred from homology"/>
<reference evidence="5 6" key="1">
    <citation type="journal article" date="2011" name="Stand. Genomic Sci.">
        <title>Complete genome sequence of Haliscomenobacter hydrossis type strain (O).</title>
        <authorList>
            <consortium name="US DOE Joint Genome Institute (JGI-PGF)"/>
            <person name="Daligault H."/>
            <person name="Lapidus A."/>
            <person name="Zeytun A."/>
            <person name="Nolan M."/>
            <person name="Lucas S."/>
            <person name="Del Rio T.G."/>
            <person name="Tice H."/>
            <person name="Cheng J.F."/>
            <person name="Tapia R."/>
            <person name="Han C."/>
            <person name="Goodwin L."/>
            <person name="Pitluck S."/>
            <person name="Liolios K."/>
            <person name="Pagani I."/>
            <person name="Ivanova N."/>
            <person name="Huntemann M."/>
            <person name="Mavromatis K."/>
            <person name="Mikhailova N."/>
            <person name="Pati A."/>
            <person name="Chen A."/>
            <person name="Palaniappan K."/>
            <person name="Land M."/>
            <person name="Hauser L."/>
            <person name="Brambilla E.M."/>
            <person name="Rohde M."/>
            <person name="Verbarg S."/>
            <person name="Goker M."/>
            <person name="Bristow J."/>
            <person name="Eisen J.A."/>
            <person name="Markowitz V."/>
            <person name="Hugenholtz P."/>
            <person name="Kyrpides N.C."/>
            <person name="Klenk H.P."/>
            <person name="Woyke T."/>
        </authorList>
    </citation>
    <scope>NUCLEOTIDE SEQUENCE [LARGE SCALE GENOMIC DNA]</scope>
    <source>
        <strain evidence="6">ATCC 27775 / DSM 1100 / LMG 10767 / O</strain>
    </source>
</reference>
<evidence type="ECO:0000256" key="2">
    <source>
        <dbReference type="ARBA" id="ARBA00023235"/>
    </source>
</evidence>
<dbReference type="GO" id="GO:0019301">
    <property type="term" value="P:rhamnose catabolic process"/>
    <property type="evidence" value="ECO:0007669"/>
    <property type="project" value="TreeGrafter"/>
</dbReference>
<keyword evidence="1" id="KW-0963">Cytoplasm</keyword>
<dbReference type="SUPFAM" id="SSF54909">
    <property type="entry name" value="Dimeric alpha+beta barrel"/>
    <property type="match status" value="1"/>
</dbReference>
<name>F4KPV2_HALH1</name>
<dbReference type="InterPro" id="IPR011008">
    <property type="entry name" value="Dimeric_a/b-barrel"/>
</dbReference>
<dbReference type="OrthoDB" id="9799608at2"/>
<keyword evidence="6" id="KW-1185">Reference proteome</keyword>
<evidence type="ECO:0000313" key="5">
    <source>
        <dbReference type="EMBL" id="AEE52202.1"/>
    </source>
</evidence>
<dbReference type="PANTHER" id="PTHR34389">
    <property type="entry name" value="L-RHAMNOSE MUTAROTASE"/>
    <property type="match status" value="1"/>
</dbReference>
<keyword evidence="3" id="KW-0119">Carbohydrate metabolism</keyword>
<dbReference type="InterPro" id="IPR013448">
    <property type="entry name" value="L-rhamnose_mutarotase"/>
</dbReference>
<evidence type="ECO:0000256" key="3">
    <source>
        <dbReference type="ARBA" id="ARBA00023277"/>
    </source>
</evidence>
<sequence>MHNTEEIAFVMYLKPGNEAEYQRRHDEIWPALSAALIEAGILDYQIFLEPRSGHLFAYQKRHNDHRVDLLPGLPIMREWWDYMADIMEVNPDHSPVVRPLDRVFRFPG</sequence>
<protein>
    <submittedName>
        <fullName evidence="5">L-rhamnose mutarotase</fullName>
    </submittedName>
</protein>
<accession>F4KPV2</accession>
<dbReference type="Pfam" id="PF05336">
    <property type="entry name" value="rhaM"/>
    <property type="match status" value="1"/>
</dbReference>
<keyword evidence="2" id="KW-0413">Isomerase</keyword>
<dbReference type="GO" id="GO:0005737">
    <property type="term" value="C:cytoplasm"/>
    <property type="evidence" value="ECO:0007669"/>
    <property type="project" value="InterPro"/>
</dbReference>
<dbReference type="KEGG" id="hhy:Halhy_4358"/>
<dbReference type="AlphaFoldDB" id="F4KPV2"/>
<reference key="2">
    <citation type="submission" date="2011-04" db="EMBL/GenBank/DDBJ databases">
        <title>Complete sequence of chromosome of Haliscomenobacter hydrossis DSM 1100.</title>
        <authorList>
            <consortium name="US DOE Joint Genome Institute (JGI-PGF)"/>
            <person name="Lucas S."/>
            <person name="Han J."/>
            <person name="Lapidus A."/>
            <person name="Bruce D."/>
            <person name="Goodwin L."/>
            <person name="Pitluck S."/>
            <person name="Peters L."/>
            <person name="Kyrpides N."/>
            <person name="Mavromatis K."/>
            <person name="Ivanova N."/>
            <person name="Ovchinnikova G."/>
            <person name="Pagani I."/>
            <person name="Daligault H."/>
            <person name="Detter J.C."/>
            <person name="Han C."/>
            <person name="Land M."/>
            <person name="Hauser L."/>
            <person name="Markowitz V."/>
            <person name="Cheng J.-F."/>
            <person name="Hugenholtz P."/>
            <person name="Woyke T."/>
            <person name="Wu D."/>
            <person name="Verbarg S."/>
            <person name="Frueling A."/>
            <person name="Brambilla E."/>
            <person name="Klenk H.-P."/>
            <person name="Eisen J.A."/>
        </authorList>
    </citation>
    <scope>NUCLEOTIDE SEQUENCE</scope>
    <source>
        <strain>DSM 1100</strain>
    </source>
</reference>
<gene>
    <name evidence="5" type="ordered locus">Halhy_4358</name>
</gene>
<dbReference type="HOGENOM" id="CLU_100689_2_0_10"/>
<dbReference type="Proteomes" id="UP000008461">
    <property type="component" value="Chromosome"/>
</dbReference>
<dbReference type="Gene3D" id="3.30.70.100">
    <property type="match status" value="1"/>
</dbReference>
<evidence type="ECO:0000256" key="1">
    <source>
        <dbReference type="ARBA" id="ARBA00022490"/>
    </source>
</evidence>
<dbReference type="EMBL" id="CP002691">
    <property type="protein sequence ID" value="AEE52202.1"/>
    <property type="molecule type" value="Genomic_DNA"/>
</dbReference>
<dbReference type="InterPro" id="IPR008000">
    <property type="entry name" value="Rham/fucose_mutarotase"/>
</dbReference>
<dbReference type="eggNOG" id="COG3254">
    <property type="taxonomic scope" value="Bacteria"/>
</dbReference>
<dbReference type="HAMAP" id="MF_01663">
    <property type="entry name" value="L_rham_rotase"/>
    <property type="match status" value="1"/>
</dbReference>